<gene>
    <name evidence="6" type="ORF">EJ05DRAFT_128632</name>
</gene>
<evidence type="ECO:0000256" key="1">
    <source>
        <dbReference type="ARBA" id="ARBA00022723"/>
    </source>
</evidence>
<dbReference type="AlphaFoldDB" id="A0A6A6VZK7"/>
<dbReference type="RefSeq" id="XP_033597737.1">
    <property type="nucleotide sequence ID" value="XM_033739134.1"/>
</dbReference>
<evidence type="ECO:0000313" key="7">
    <source>
        <dbReference type="Proteomes" id="UP000799437"/>
    </source>
</evidence>
<evidence type="ECO:0000313" key="6">
    <source>
        <dbReference type="EMBL" id="KAF2755286.1"/>
    </source>
</evidence>
<dbReference type="GeneID" id="54480188"/>
<evidence type="ECO:0000256" key="3">
    <source>
        <dbReference type="ARBA" id="ARBA00022833"/>
    </source>
</evidence>
<feature type="domain" description="RING-type" evidence="5">
    <location>
        <begin position="35"/>
        <end position="91"/>
    </location>
</feature>
<evidence type="ECO:0000256" key="4">
    <source>
        <dbReference type="PROSITE-ProRule" id="PRU00175"/>
    </source>
</evidence>
<dbReference type="OrthoDB" id="8062037at2759"/>
<dbReference type="InterPro" id="IPR013083">
    <property type="entry name" value="Znf_RING/FYVE/PHD"/>
</dbReference>
<keyword evidence="1" id="KW-0479">Metal-binding</keyword>
<dbReference type="SUPFAM" id="SSF57850">
    <property type="entry name" value="RING/U-box"/>
    <property type="match status" value="1"/>
</dbReference>
<dbReference type="Gene3D" id="3.30.40.10">
    <property type="entry name" value="Zinc/RING finger domain, C3HC4 (zinc finger)"/>
    <property type="match status" value="1"/>
</dbReference>
<organism evidence="6 7">
    <name type="scientific">Pseudovirgaria hyperparasitica</name>
    <dbReference type="NCBI Taxonomy" id="470096"/>
    <lineage>
        <taxon>Eukaryota</taxon>
        <taxon>Fungi</taxon>
        <taxon>Dikarya</taxon>
        <taxon>Ascomycota</taxon>
        <taxon>Pezizomycotina</taxon>
        <taxon>Dothideomycetes</taxon>
        <taxon>Dothideomycetes incertae sedis</taxon>
        <taxon>Acrospermales</taxon>
        <taxon>Acrospermaceae</taxon>
        <taxon>Pseudovirgaria</taxon>
    </lineage>
</organism>
<sequence length="141" mass="15612">MESDSGSDLGDNTPNAARWFLLRTPTVPSIPDEACNICLRPFDPTNAAHERPVVTACGHRFGRDCLAVWLSTPCPGSASEKRFSDSCPCCRAVLFAQNDAFSLLSPPPSWHVRFIIEQALRDFEEVEARLVEMVMRGGHHV</sequence>
<keyword evidence="7" id="KW-1185">Reference proteome</keyword>
<reference evidence="6" key="1">
    <citation type="journal article" date="2020" name="Stud. Mycol.">
        <title>101 Dothideomycetes genomes: a test case for predicting lifestyles and emergence of pathogens.</title>
        <authorList>
            <person name="Haridas S."/>
            <person name="Albert R."/>
            <person name="Binder M."/>
            <person name="Bloem J."/>
            <person name="Labutti K."/>
            <person name="Salamov A."/>
            <person name="Andreopoulos B."/>
            <person name="Baker S."/>
            <person name="Barry K."/>
            <person name="Bills G."/>
            <person name="Bluhm B."/>
            <person name="Cannon C."/>
            <person name="Castanera R."/>
            <person name="Culley D."/>
            <person name="Daum C."/>
            <person name="Ezra D."/>
            <person name="Gonzalez J."/>
            <person name="Henrissat B."/>
            <person name="Kuo A."/>
            <person name="Liang C."/>
            <person name="Lipzen A."/>
            <person name="Lutzoni F."/>
            <person name="Magnuson J."/>
            <person name="Mondo S."/>
            <person name="Nolan M."/>
            <person name="Ohm R."/>
            <person name="Pangilinan J."/>
            <person name="Park H.-J."/>
            <person name="Ramirez L."/>
            <person name="Alfaro M."/>
            <person name="Sun H."/>
            <person name="Tritt A."/>
            <person name="Yoshinaga Y."/>
            <person name="Zwiers L.-H."/>
            <person name="Turgeon B."/>
            <person name="Goodwin S."/>
            <person name="Spatafora J."/>
            <person name="Crous P."/>
            <person name="Grigoriev I."/>
        </authorList>
    </citation>
    <scope>NUCLEOTIDE SEQUENCE</scope>
    <source>
        <strain evidence="6">CBS 121739</strain>
    </source>
</reference>
<protein>
    <recommendedName>
        <fullName evidence="5">RING-type domain-containing protein</fullName>
    </recommendedName>
</protein>
<accession>A0A6A6VZK7</accession>
<dbReference type="Proteomes" id="UP000799437">
    <property type="component" value="Unassembled WGS sequence"/>
</dbReference>
<keyword evidence="3" id="KW-0862">Zinc</keyword>
<evidence type="ECO:0000256" key="2">
    <source>
        <dbReference type="ARBA" id="ARBA00022771"/>
    </source>
</evidence>
<dbReference type="InterPro" id="IPR027370">
    <property type="entry name" value="Znf-RING_euk"/>
</dbReference>
<dbReference type="Pfam" id="PF13445">
    <property type="entry name" value="zf-RING_UBOX"/>
    <property type="match status" value="1"/>
</dbReference>
<dbReference type="EMBL" id="ML996578">
    <property type="protein sequence ID" value="KAF2755286.1"/>
    <property type="molecule type" value="Genomic_DNA"/>
</dbReference>
<dbReference type="InterPro" id="IPR001841">
    <property type="entry name" value="Znf_RING"/>
</dbReference>
<evidence type="ECO:0000259" key="5">
    <source>
        <dbReference type="PROSITE" id="PS50089"/>
    </source>
</evidence>
<name>A0A6A6VZK7_9PEZI</name>
<proteinExistence type="predicted"/>
<keyword evidence="2 4" id="KW-0863">Zinc-finger</keyword>
<dbReference type="GO" id="GO:0008270">
    <property type="term" value="F:zinc ion binding"/>
    <property type="evidence" value="ECO:0007669"/>
    <property type="project" value="UniProtKB-KW"/>
</dbReference>
<dbReference type="PROSITE" id="PS50089">
    <property type="entry name" value="ZF_RING_2"/>
    <property type="match status" value="1"/>
</dbReference>